<evidence type="ECO:0000313" key="5">
    <source>
        <dbReference type="Proteomes" id="UP001057702"/>
    </source>
</evidence>
<dbReference type="Proteomes" id="UP001057702">
    <property type="component" value="Unassembled WGS sequence"/>
</dbReference>
<accession>A0ABT1PV99</accession>
<dbReference type="EMBL" id="JANFNG010000003">
    <property type="protein sequence ID" value="MCQ4080482.1"/>
    <property type="molecule type" value="Genomic_DNA"/>
</dbReference>
<gene>
    <name evidence="4" type="ORF">NGB36_07670</name>
</gene>
<evidence type="ECO:0000256" key="3">
    <source>
        <dbReference type="SAM" id="SignalP"/>
    </source>
</evidence>
<feature type="compositionally biased region" description="Basic residues" evidence="1">
    <location>
        <begin position="262"/>
        <end position="272"/>
    </location>
</feature>
<proteinExistence type="predicted"/>
<feature type="signal peptide" evidence="3">
    <location>
        <begin position="1"/>
        <end position="24"/>
    </location>
</feature>
<feature type="compositionally biased region" description="Gly residues" evidence="1">
    <location>
        <begin position="109"/>
        <end position="127"/>
    </location>
</feature>
<dbReference type="RefSeq" id="WP_255919368.1">
    <property type="nucleotide sequence ID" value="NZ_JANFNG010000003.1"/>
</dbReference>
<sequence length="330" mass="35380">MHRTRFAAAALVAAASAMSTSGQAALADPPPVDPTPTIDQQVVRPGSTADLTVFCSPMGQHSTMIAKSPAFAGGAAKLHRTYIVGMAWKFEGRVRIAFADDEFADRGPGDQGYGYPGYDGQGHGGHGPQHHGRFVRQPVMGHCPGGGDWRTIITVDRQRLIPRDTGRGARAKVRPRVTHPGGRVTVWVHCPGYVFPGQRVITAGSRAFSQGNARLFHLRRSPDFRGQARIARRGIVRHRWGVFGVCPDGAKWHATFSVVRGPRPRHHHGHRHDRPDGGEYPGMGPQLGAGGTSGPANSPEIAAGGLLAGAVIGAGWMVMRRYRTSRAPGY</sequence>
<keyword evidence="3" id="KW-0732">Signal</keyword>
<protein>
    <submittedName>
        <fullName evidence="4">Uncharacterized protein</fullName>
    </submittedName>
</protein>
<comment type="caution">
    <text evidence="4">The sequence shown here is derived from an EMBL/GenBank/DDBJ whole genome shotgun (WGS) entry which is preliminary data.</text>
</comment>
<evidence type="ECO:0000256" key="1">
    <source>
        <dbReference type="SAM" id="MobiDB-lite"/>
    </source>
</evidence>
<feature type="region of interest" description="Disordered" evidence="1">
    <location>
        <begin position="109"/>
        <end position="132"/>
    </location>
</feature>
<keyword evidence="2" id="KW-1133">Transmembrane helix</keyword>
<organism evidence="4 5">
    <name type="scientific">Streptomyces humicola</name>
    <dbReference type="NCBI Taxonomy" id="2953240"/>
    <lineage>
        <taxon>Bacteria</taxon>
        <taxon>Bacillati</taxon>
        <taxon>Actinomycetota</taxon>
        <taxon>Actinomycetes</taxon>
        <taxon>Kitasatosporales</taxon>
        <taxon>Streptomycetaceae</taxon>
        <taxon>Streptomyces</taxon>
    </lineage>
</organism>
<keyword evidence="2" id="KW-0812">Transmembrane</keyword>
<keyword evidence="5" id="KW-1185">Reference proteome</keyword>
<feature type="transmembrane region" description="Helical" evidence="2">
    <location>
        <begin position="301"/>
        <end position="319"/>
    </location>
</feature>
<evidence type="ECO:0000256" key="2">
    <source>
        <dbReference type="SAM" id="Phobius"/>
    </source>
</evidence>
<reference evidence="4" key="1">
    <citation type="submission" date="2022-06" db="EMBL/GenBank/DDBJ databases">
        <title>Draft genome sequence of Streptomyces sp. RB6PN25 isolated from peat swamp forest in Thailand.</title>
        <authorList>
            <person name="Duangmal K."/>
            <person name="Klaysubun C."/>
        </authorList>
    </citation>
    <scope>NUCLEOTIDE SEQUENCE</scope>
    <source>
        <strain evidence="4">RB6PN25</strain>
    </source>
</reference>
<evidence type="ECO:0000313" key="4">
    <source>
        <dbReference type="EMBL" id="MCQ4080482.1"/>
    </source>
</evidence>
<keyword evidence="2" id="KW-0472">Membrane</keyword>
<feature type="compositionally biased region" description="Gly residues" evidence="1">
    <location>
        <begin position="279"/>
        <end position="293"/>
    </location>
</feature>
<feature type="chain" id="PRO_5047450649" evidence="3">
    <location>
        <begin position="25"/>
        <end position="330"/>
    </location>
</feature>
<name>A0ABT1PV99_9ACTN</name>
<feature type="region of interest" description="Disordered" evidence="1">
    <location>
        <begin position="260"/>
        <end position="296"/>
    </location>
</feature>